<dbReference type="Proteomes" id="UP000199397">
    <property type="component" value="Unassembled WGS sequence"/>
</dbReference>
<gene>
    <name evidence="1" type="ORF">SAMN05660964_00765</name>
</gene>
<protein>
    <submittedName>
        <fullName evidence="1">Uncharacterized protein</fullName>
    </submittedName>
</protein>
<dbReference type="AlphaFoldDB" id="A0A1H3XPZ4"/>
<proteinExistence type="predicted"/>
<keyword evidence="2" id="KW-1185">Reference proteome</keyword>
<reference evidence="1 2" key="1">
    <citation type="submission" date="2016-10" db="EMBL/GenBank/DDBJ databases">
        <authorList>
            <person name="de Groot N.N."/>
        </authorList>
    </citation>
    <scope>NUCLEOTIDE SEQUENCE [LARGE SCALE GENOMIC DNA]</scope>
    <source>
        <strain evidence="1 2">DSM 21228</strain>
    </source>
</reference>
<evidence type="ECO:0000313" key="2">
    <source>
        <dbReference type="Proteomes" id="UP000199397"/>
    </source>
</evidence>
<sequence length="168" mass="19432">MKRETRKYGKKKGGISPSEKKYALKNSTVRCPFCNIAYPALLITDHISKDHPNENISKANIKPKTIITASYFKTSKVDTQEVRIKGKNIRKSVNKFSNEPVKISHKERPIPQTKESIIQNKEILEYLKKNPTKEEIGKFGVPQDKYRHGFYGSTSMEYDIWRKGDKNK</sequence>
<dbReference type="EMBL" id="FNQP01000003">
    <property type="protein sequence ID" value="SEA01300.1"/>
    <property type="molecule type" value="Genomic_DNA"/>
</dbReference>
<dbReference type="OrthoDB" id="7069362at2"/>
<name>A0A1H3XPZ4_9GAMM</name>
<dbReference type="RefSeq" id="WP_093065547.1">
    <property type="nucleotide sequence ID" value="NZ_FNQP01000003.1"/>
</dbReference>
<organism evidence="1 2">
    <name type="scientific">Thiothrix caldifontis</name>
    <dbReference type="NCBI Taxonomy" id="525918"/>
    <lineage>
        <taxon>Bacteria</taxon>
        <taxon>Pseudomonadati</taxon>
        <taxon>Pseudomonadota</taxon>
        <taxon>Gammaproteobacteria</taxon>
        <taxon>Thiotrichales</taxon>
        <taxon>Thiotrichaceae</taxon>
        <taxon>Thiothrix</taxon>
    </lineage>
</organism>
<accession>A0A1H3XPZ4</accession>
<evidence type="ECO:0000313" key="1">
    <source>
        <dbReference type="EMBL" id="SEA01300.1"/>
    </source>
</evidence>